<organism evidence="1">
    <name type="scientific">Lepeophtheirus salmonis</name>
    <name type="common">Salmon louse</name>
    <name type="synonym">Caligus salmonis</name>
    <dbReference type="NCBI Taxonomy" id="72036"/>
    <lineage>
        <taxon>Eukaryota</taxon>
        <taxon>Metazoa</taxon>
        <taxon>Ecdysozoa</taxon>
        <taxon>Arthropoda</taxon>
        <taxon>Crustacea</taxon>
        <taxon>Multicrustacea</taxon>
        <taxon>Hexanauplia</taxon>
        <taxon>Copepoda</taxon>
        <taxon>Siphonostomatoida</taxon>
        <taxon>Caligidae</taxon>
        <taxon>Lepeophtheirus</taxon>
    </lineage>
</organism>
<reference evidence="1" key="1">
    <citation type="submission" date="2014-05" db="EMBL/GenBank/DDBJ databases">
        <authorList>
            <person name="Chronopoulou M."/>
        </authorList>
    </citation>
    <scope>NUCLEOTIDE SEQUENCE</scope>
    <source>
        <tissue evidence="1">Whole organism</tissue>
    </source>
</reference>
<proteinExistence type="predicted"/>
<sequence>MTAALVGLLDGYFLGRPYLISLENVTKADNKTITNVAIKSICNVLGSDFRGERLKIFINNGASYCIKAAKNLKQHFPMMLHVTCIAHGLNRISTLRPVFQKNKHSHL</sequence>
<dbReference type="EMBL" id="HACA01008794">
    <property type="protein sequence ID" value="CDW26155.1"/>
    <property type="molecule type" value="Transcribed_RNA"/>
</dbReference>
<dbReference type="AlphaFoldDB" id="A0A0K2TK03"/>
<name>A0A0K2TK03_LEPSM</name>
<evidence type="ECO:0000313" key="1">
    <source>
        <dbReference type="EMBL" id="CDW26155.1"/>
    </source>
</evidence>
<protein>
    <submittedName>
        <fullName evidence="1">Putative LOC100902024 [Metaseiulus occidentalis]</fullName>
    </submittedName>
</protein>
<accession>A0A0K2TK03</accession>